<keyword evidence="1 2" id="KW-0808">Transferase</keyword>
<organism evidence="2 3">
    <name type="scientific">Bradyrhizobium hipponense</name>
    <dbReference type="NCBI Taxonomy" id="2605638"/>
    <lineage>
        <taxon>Bacteria</taxon>
        <taxon>Pseudomonadati</taxon>
        <taxon>Pseudomonadota</taxon>
        <taxon>Alphaproteobacteria</taxon>
        <taxon>Hyphomicrobiales</taxon>
        <taxon>Nitrobacteraceae</taxon>
        <taxon>Bradyrhizobium</taxon>
    </lineage>
</organism>
<comment type="caution">
    <text evidence="2">The sequence shown here is derived from an EMBL/GenBank/DDBJ whole genome shotgun (WGS) entry which is preliminary data.</text>
</comment>
<accession>A0A5S4YB04</accession>
<dbReference type="EMBL" id="VSTH01000203">
    <property type="protein sequence ID" value="TYO61152.1"/>
    <property type="molecule type" value="Genomic_DNA"/>
</dbReference>
<proteinExistence type="predicted"/>
<dbReference type="GO" id="GO:0008410">
    <property type="term" value="F:CoA-transferase activity"/>
    <property type="evidence" value="ECO:0007669"/>
    <property type="project" value="TreeGrafter"/>
</dbReference>
<dbReference type="InterPro" id="IPR023606">
    <property type="entry name" value="CoA-Trfase_III_dom_1_sf"/>
</dbReference>
<dbReference type="Gene3D" id="3.40.50.10540">
    <property type="entry name" value="Crotonobetainyl-coa:carnitine coa-transferase, domain 1"/>
    <property type="match status" value="1"/>
</dbReference>
<dbReference type="PANTHER" id="PTHR48207">
    <property type="entry name" value="SUCCINATE--HYDROXYMETHYLGLUTARATE COA-TRANSFERASE"/>
    <property type="match status" value="1"/>
</dbReference>
<dbReference type="InterPro" id="IPR003673">
    <property type="entry name" value="CoA-Trfase_fam_III"/>
</dbReference>
<dbReference type="Proteomes" id="UP000324797">
    <property type="component" value="Unassembled WGS sequence"/>
</dbReference>
<dbReference type="InterPro" id="IPR050483">
    <property type="entry name" value="CoA-transferase_III_domain"/>
</dbReference>
<keyword evidence="3" id="KW-1185">Reference proteome</keyword>
<gene>
    <name evidence="2" type="ORF">FXV83_39700</name>
</gene>
<dbReference type="PANTHER" id="PTHR48207:SF3">
    <property type="entry name" value="SUCCINATE--HYDROXYMETHYLGLUTARATE COA-TRANSFERASE"/>
    <property type="match status" value="1"/>
</dbReference>
<dbReference type="Pfam" id="PF02515">
    <property type="entry name" value="CoA_transf_3"/>
    <property type="match status" value="1"/>
</dbReference>
<evidence type="ECO:0000313" key="2">
    <source>
        <dbReference type="EMBL" id="TYO61152.1"/>
    </source>
</evidence>
<dbReference type="InterPro" id="IPR044855">
    <property type="entry name" value="CoA-Trfase_III_dom3_sf"/>
</dbReference>
<reference evidence="2 3" key="1">
    <citation type="submission" date="2019-08" db="EMBL/GenBank/DDBJ databases">
        <title>Bradyrhizobium hipponensis sp. nov., a rhizobium isolated from a Lupinus angustifolius root nodule in Tunisia.</title>
        <authorList>
            <person name="Off K."/>
            <person name="Rejili M."/>
            <person name="Mars M."/>
            <person name="Brachmann A."/>
            <person name="Marin M."/>
        </authorList>
    </citation>
    <scope>NUCLEOTIDE SEQUENCE [LARGE SCALE GENOMIC DNA]</scope>
    <source>
        <strain evidence="3">aSej3</strain>
    </source>
</reference>
<dbReference type="Gene3D" id="3.30.1540.10">
    <property type="entry name" value="formyl-coa transferase, domain 3"/>
    <property type="match status" value="1"/>
</dbReference>
<evidence type="ECO:0000256" key="1">
    <source>
        <dbReference type="ARBA" id="ARBA00022679"/>
    </source>
</evidence>
<evidence type="ECO:0000313" key="3">
    <source>
        <dbReference type="Proteomes" id="UP000324797"/>
    </source>
</evidence>
<name>A0A5S4YB04_9BRAD</name>
<dbReference type="AlphaFoldDB" id="A0A5S4YB04"/>
<dbReference type="SUPFAM" id="SSF89796">
    <property type="entry name" value="CoA-transferase family III (CaiB/BaiF)"/>
    <property type="match status" value="1"/>
</dbReference>
<protein>
    <submittedName>
        <fullName evidence="2">CoA transferase</fullName>
    </submittedName>
</protein>
<sequence length="387" mass="42666">MTEALQGIVVLDLTAYLAGPYGCALLGDVGADIIKIEPPGGDATRQYPSSLEENRQFLGANRNKRSIVLNLKDPEGLATFYRLVEKADVVVQNFRPSVAPSLGIDYETLRSKRPDLIYCSFTGYGDSGPLKDHPGYDQMLQCFSGIAAMQGTDAGKPQVMLGSIVDYYSASMIAFAILSALVHRLRTGEGQHVKASLLRSAITLQAGQFIWADSEPRDVERWWPASYSGIYPTKEGYLYLQATTPAFWKSLCQHLGFPQLADDPRFDTLKKRTALKNEIRPLIKEALMQRTALEWEQLMHGNVPCIAVRSIGDMFDHPQVLAEGLVVEHQHPKVGKYRTMGKPVKMGIGDSPSRRAPMAGEHTDEVLAHFGFQDDDIAALRARGAVA</sequence>
<dbReference type="RefSeq" id="WP_148745490.1">
    <property type="nucleotide sequence ID" value="NZ_VSTH01000203.1"/>
</dbReference>